<keyword evidence="6" id="KW-1185">Reference proteome</keyword>
<organism evidence="5 6">
    <name type="scientific">Comamonas jiangduensis</name>
    <dbReference type="NCBI Taxonomy" id="1194168"/>
    <lineage>
        <taxon>Bacteria</taxon>
        <taxon>Pseudomonadati</taxon>
        <taxon>Pseudomonadota</taxon>
        <taxon>Betaproteobacteria</taxon>
        <taxon>Burkholderiales</taxon>
        <taxon>Comamonadaceae</taxon>
        <taxon>Comamonas</taxon>
    </lineage>
</organism>
<evidence type="ECO:0000256" key="3">
    <source>
        <dbReference type="SAM" id="SignalP"/>
    </source>
</evidence>
<sequence length="382" mass="41083">MTNKRIRSLQKLGLALSLAVGACAAHADWVIGQVAPLTGAASVQGKAYAQGMNLYFAQVNRAGGVQGERVRLVSLDDRGSPEDTLKQTQRLLQESKPVALAGYFGNRNLQALLDSKLLDQAQISLVGFHSTDSRVLKAPQLFSTRAVLMDEIEKIAKHLATLGLTRLALVYDERQAPEAQALEDAVAQVVAAQGAKLLTSGVLKTGKAAQEAVVDQLQKTAPSVQAVIVVAASPMTAAFVESYRLEGGAAQIYATSSADIEQLAVRLHPEVMRGVSIAQVVPNPYRANNRLNKEFRDLVAKQPKAEDITVSYAMMEGYVNAKVLVEAMRRTQPLNSERLADSLRGLNAFDLGGYWVTFRPGSQSGSKFVDLSIVNAQGKVTQ</sequence>
<dbReference type="InterPro" id="IPR028081">
    <property type="entry name" value="Leu-bd"/>
</dbReference>
<evidence type="ECO:0000259" key="4">
    <source>
        <dbReference type="Pfam" id="PF13458"/>
    </source>
</evidence>
<reference evidence="5 6" key="1">
    <citation type="submission" date="2024-08" db="EMBL/GenBank/DDBJ databases">
        <authorList>
            <person name="Feng Z."/>
            <person name="Ronholm J."/>
        </authorList>
    </citation>
    <scope>NUCLEOTIDE SEQUENCE [LARGE SCALE GENOMIC DNA]</scope>
    <source>
        <strain evidence="5 6">4-AB0-8</strain>
    </source>
</reference>
<dbReference type="PANTHER" id="PTHR47235">
    <property type="entry name" value="BLR6548 PROTEIN"/>
    <property type="match status" value="1"/>
</dbReference>
<comment type="caution">
    <text evidence="5">The sequence shown here is derived from an EMBL/GenBank/DDBJ whole genome shotgun (WGS) entry which is preliminary data.</text>
</comment>
<accession>A0ABV4IF54</accession>
<dbReference type="Pfam" id="PF13458">
    <property type="entry name" value="Peripla_BP_6"/>
    <property type="match status" value="1"/>
</dbReference>
<dbReference type="CDD" id="cd06326">
    <property type="entry name" value="PBP1_ABC_ligand_binding-like"/>
    <property type="match status" value="1"/>
</dbReference>
<feature type="chain" id="PRO_5047183685" evidence="3">
    <location>
        <begin position="28"/>
        <end position="382"/>
    </location>
</feature>
<dbReference type="EMBL" id="JBGJLR010000016">
    <property type="protein sequence ID" value="MEZ2740479.1"/>
    <property type="molecule type" value="Genomic_DNA"/>
</dbReference>
<feature type="signal peptide" evidence="3">
    <location>
        <begin position="1"/>
        <end position="27"/>
    </location>
</feature>
<protein>
    <submittedName>
        <fullName evidence="5">ABC transporter substrate-binding protein</fullName>
    </submittedName>
</protein>
<evidence type="ECO:0000313" key="5">
    <source>
        <dbReference type="EMBL" id="MEZ2740479.1"/>
    </source>
</evidence>
<dbReference type="InterPro" id="IPR028082">
    <property type="entry name" value="Peripla_BP_I"/>
</dbReference>
<feature type="domain" description="Leucine-binding protein" evidence="4">
    <location>
        <begin position="31"/>
        <end position="353"/>
    </location>
</feature>
<evidence type="ECO:0000313" key="6">
    <source>
        <dbReference type="Proteomes" id="UP001567350"/>
    </source>
</evidence>
<dbReference type="RefSeq" id="WP_286999072.1">
    <property type="nucleotide sequence ID" value="NZ_DALYTO010000012.1"/>
</dbReference>
<dbReference type="PROSITE" id="PS51257">
    <property type="entry name" value="PROKAR_LIPOPROTEIN"/>
    <property type="match status" value="1"/>
</dbReference>
<evidence type="ECO:0000256" key="2">
    <source>
        <dbReference type="ARBA" id="ARBA00022729"/>
    </source>
</evidence>
<gene>
    <name evidence="5" type="ORF">ACBP88_13645</name>
</gene>
<name>A0ABV4IF54_9BURK</name>
<dbReference type="SUPFAM" id="SSF53822">
    <property type="entry name" value="Periplasmic binding protein-like I"/>
    <property type="match status" value="1"/>
</dbReference>
<keyword evidence="2 3" id="KW-0732">Signal</keyword>
<dbReference type="Proteomes" id="UP001567350">
    <property type="component" value="Unassembled WGS sequence"/>
</dbReference>
<dbReference type="PANTHER" id="PTHR47235:SF1">
    <property type="entry name" value="BLR6548 PROTEIN"/>
    <property type="match status" value="1"/>
</dbReference>
<comment type="similarity">
    <text evidence="1">Belongs to the leucine-binding protein family.</text>
</comment>
<evidence type="ECO:0000256" key="1">
    <source>
        <dbReference type="ARBA" id="ARBA00010062"/>
    </source>
</evidence>
<dbReference type="Gene3D" id="3.40.50.2300">
    <property type="match status" value="2"/>
</dbReference>
<proteinExistence type="inferred from homology"/>